<protein>
    <recommendedName>
        <fullName evidence="5">Ribosome maturation factor RimM</fullName>
    </recommendedName>
</protein>
<comment type="function">
    <text evidence="5">An accessory protein needed during the final step in the assembly of 30S ribosomal subunit, possibly for assembly of the head region. Essential for efficient processing of 16S rRNA. May be needed both before and after RbfA during the maturation of 16S rRNA. It has affinity for free ribosomal 30S subunits but not for 70S ribosomes.</text>
</comment>
<dbReference type="SUPFAM" id="SSF50447">
    <property type="entry name" value="Translation proteins"/>
    <property type="match status" value="1"/>
</dbReference>
<dbReference type="NCBIfam" id="TIGR02273">
    <property type="entry name" value="16S_RimM"/>
    <property type="match status" value="1"/>
</dbReference>
<dbReference type="Proteomes" id="UP001138997">
    <property type="component" value="Unassembled WGS sequence"/>
</dbReference>
<keyword evidence="9" id="KW-1185">Reference proteome</keyword>
<evidence type="ECO:0000259" key="6">
    <source>
        <dbReference type="Pfam" id="PF01782"/>
    </source>
</evidence>
<keyword evidence="3 5" id="KW-0698">rRNA processing</keyword>
<reference evidence="8" key="1">
    <citation type="submission" date="2021-11" db="EMBL/GenBank/DDBJ databases">
        <title>Streptomyces corallinus and Kineosporia corallina sp. nov., two new coral-derived marine actinobacteria.</title>
        <authorList>
            <person name="Buangrab K."/>
            <person name="Sutthacheep M."/>
            <person name="Yeemin T."/>
            <person name="Harunari E."/>
            <person name="Igarashi Y."/>
            <person name="Sripreechasak P."/>
            <person name="Kanchanasin P."/>
            <person name="Tanasupawat S."/>
            <person name="Phongsopitanun W."/>
        </authorList>
    </citation>
    <scope>NUCLEOTIDE SEQUENCE</scope>
    <source>
        <strain evidence="8">JCM 31032</strain>
    </source>
</reference>
<dbReference type="InterPro" id="IPR056792">
    <property type="entry name" value="PRC_RimM"/>
</dbReference>
<dbReference type="GO" id="GO:0043022">
    <property type="term" value="F:ribosome binding"/>
    <property type="evidence" value="ECO:0007669"/>
    <property type="project" value="InterPro"/>
</dbReference>
<proteinExistence type="inferred from homology"/>
<keyword evidence="4 5" id="KW-0143">Chaperone</keyword>
<dbReference type="InterPro" id="IPR009000">
    <property type="entry name" value="Transl_B-barrel_sf"/>
</dbReference>
<dbReference type="InterPro" id="IPR036976">
    <property type="entry name" value="RimM_N_sf"/>
</dbReference>
<dbReference type="RefSeq" id="WP_231445371.1">
    <property type="nucleotide sequence ID" value="NZ_JAJOMB010000013.1"/>
</dbReference>
<dbReference type="AlphaFoldDB" id="A0A9X1NH32"/>
<evidence type="ECO:0000313" key="9">
    <source>
        <dbReference type="Proteomes" id="UP001138997"/>
    </source>
</evidence>
<organism evidence="8 9">
    <name type="scientific">Kineosporia babensis</name>
    <dbReference type="NCBI Taxonomy" id="499548"/>
    <lineage>
        <taxon>Bacteria</taxon>
        <taxon>Bacillati</taxon>
        <taxon>Actinomycetota</taxon>
        <taxon>Actinomycetes</taxon>
        <taxon>Kineosporiales</taxon>
        <taxon>Kineosporiaceae</taxon>
        <taxon>Kineosporia</taxon>
    </lineage>
</organism>
<dbReference type="SUPFAM" id="SSF50346">
    <property type="entry name" value="PRC-barrel domain"/>
    <property type="match status" value="1"/>
</dbReference>
<sequence>MRLVVARVGRAHGLRGEVSIEVRTDAPDQRFVKGAVFHVEDGSLSRSLVASGHTTTLTLARVRDNNGTYLLTFEEITDRNGAEDLRNAVLEVDLPEASDEEDAWYDHELVGLAATNPAGEKLGEVVSVQHPGAQDLLVIRTTGGQDRLVPFVSAIVPEVDIAGGRIVLDPPAGLLEDLDD</sequence>
<dbReference type="Pfam" id="PF24986">
    <property type="entry name" value="PRC_RimM"/>
    <property type="match status" value="1"/>
</dbReference>
<evidence type="ECO:0000256" key="5">
    <source>
        <dbReference type="HAMAP-Rule" id="MF_00014"/>
    </source>
</evidence>
<dbReference type="Gene3D" id="2.30.30.240">
    <property type="entry name" value="PRC-barrel domain"/>
    <property type="match status" value="1"/>
</dbReference>
<dbReference type="EMBL" id="JAJOMB010000013">
    <property type="protein sequence ID" value="MCD5313785.1"/>
    <property type="molecule type" value="Genomic_DNA"/>
</dbReference>
<dbReference type="PANTHER" id="PTHR33692:SF1">
    <property type="entry name" value="RIBOSOME MATURATION FACTOR RIMM"/>
    <property type="match status" value="1"/>
</dbReference>
<evidence type="ECO:0000256" key="1">
    <source>
        <dbReference type="ARBA" id="ARBA00022490"/>
    </source>
</evidence>
<feature type="domain" description="RimM N-terminal" evidence="6">
    <location>
        <begin position="4"/>
        <end position="93"/>
    </location>
</feature>
<evidence type="ECO:0000259" key="7">
    <source>
        <dbReference type="Pfam" id="PF24986"/>
    </source>
</evidence>
<dbReference type="Gene3D" id="2.40.30.60">
    <property type="entry name" value="RimM"/>
    <property type="match status" value="1"/>
</dbReference>
<dbReference type="InterPro" id="IPR011033">
    <property type="entry name" value="PRC_barrel-like_sf"/>
</dbReference>
<dbReference type="Pfam" id="PF01782">
    <property type="entry name" value="RimM"/>
    <property type="match status" value="1"/>
</dbReference>
<gene>
    <name evidence="5 8" type="primary">rimM</name>
    <name evidence="8" type="ORF">LR394_23030</name>
</gene>
<feature type="domain" description="Ribosome maturation factor RimM PRC barrel" evidence="7">
    <location>
        <begin position="107"/>
        <end position="174"/>
    </location>
</feature>
<dbReference type="InterPro" id="IPR011961">
    <property type="entry name" value="RimM"/>
</dbReference>
<comment type="subcellular location">
    <subcellularLocation>
        <location evidence="5">Cytoplasm</location>
    </subcellularLocation>
</comment>
<dbReference type="GO" id="GO:0006364">
    <property type="term" value="P:rRNA processing"/>
    <property type="evidence" value="ECO:0007669"/>
    <property type="project" value="UniProtKB-UniRule"/>
</dbReference>
<dbReference type="PANTHER" id="PTHR33692">
    <property type="entry name" value="RIBOSOME MATURATION FACTOR RIMM"/>
    <property type="match status" value="1"/>
</dbReference>
<comment type="similarity">
    <text evidence="5">Belongs to the RimM family.</text>
</comment>
<evidence type="ECO:0000256" key="2">
    <source>
        <dbReference type="ARBA" id="ARBA00022517"/>
    </source>
</evidence>
<dbReference type="InterPro" id="IPR002676">
    <property type="entry name" value="RimM_N"/>
</dbReference>
<comment type="subunit">
    <text evidence="5">Binds ribosomal protein uS19.</text>
</comment>
<dbReference type="GO" id="GO:0005737">
    <property type="term" value="C:cytoplasm"/>
    <property type="evidence" value="ECO:0007669"/>
    <property type="project" value="UniProtKB-SubCell"/>
</dbReference>
<dbReference type="HAMAP" id="MF_00014">
    <property type="entry name" value="Ribosome_mat_RimM"/>
    <property type="match status" value="1"/>
</dbReference>
<name>A0A9X1NH32_9ACTN</name>
<dbReference type="GO" id="GO:0042274">
    <property type="term" value="P:ribosomal small subunit biogenesis"/>
    <property type="evidence" value="ECO:0007669"/>
    <property type="project" value="UniProtKB-UniRule"/>
</dbReference>
<evidence type="ECO:0000256" key="3">
    <source>
        <dbReference type="ARBA" id="ARBA00022552"/>
    </source>
</evidence>
<comment type="domain">
    <text evidence="5">The PRC barrel domain binds ribosomal protein uS19.</text>
</comment>
<keyword evidence="2 5" id="KW-0690">Ribosome biogenesis</keyword>
<dbReference type="GO" id="GO:0005840">
    <property type="term" value="C:ribosome"/>
    <property type="evidence" value="ECO:0007669"/>
    <property type="project" value="InterPro"/>
</dbReference>
<accession>A0A9X1NH32</accession>
<evidence type="ECO:0000313" key="8">
    <source>
        <dbReference type="EMBL" id="MCD5313785.1"/>
    </source>
</evidence>
<comment type="caution">
    <text evidence="8">The sequence shown here is derived from an EMBL/GenBank/DDBJ whole genome shotgun (WGS) entry which is preliminary data.</text>
</comment>
<evidence type="ECO:0000256" key="4">
    <source>
        <dbReference type="ARBA" id="ARBA00023186"/>
    </source>
</evidence>
<keyword evidence="1 5" id="KW-0963">Cytoplasm</keyword>